<dbReference type="Pfam" id="PF11164">
    <property type="entry name" value="DUF2948"/>
    <property type="match status" value="1"/>
</dbReference>
<dbReference type="InterPro" id="IPR021335">
    <property type="entry name" value="DUF2948"/>
</dbReference>
<evidence type="ECO:0008006" key="3">
    <source>
        <dbReference type="Google" id="ProtNLM"/>
    </source>
</evidence>
<accession>A0A1G9VRE9</accession>
<gene>
    <name evidence="1" type="ORF">SAMN04488568_12049</name>
</gene>
<evidence type="ECO:0000313" key="1">
    <source>
        <dbReference type="EMBL" id="SDM74551.1"/>
    </source>
</evidence>
<dbReference type="OrthoDB" id="9806367at2"/>
<proteinExistence type="predicted"/>
<evidence type="ECO:0000313" key="2">
    <source>
        <dbReference type="Proteomes" id="UP000199759"/>
    </source>
</evidence>
<dbReference type="AlphaFoldDB" id="A0A1G9VRE9"/>
<name>A0A1G9VRE9_9PROT</name>
<dbReference type="RefSeq" id="WP_091771557.1">
    <property type="nucleotide sequence ID" value="NZ_FNHG01000020.1"/>
</dbReference>
<reference evidence="1 2" key="1">
    <citation type="submission" date="2016-10" db="EMBL/GenBank/DDBJ databases">
        <authorList>
            <person name="de Groot N.N."/>
        </authorList>
    </citation>
    <scope>NUCLEOTIDE SEQUENCE [LARGE SCALE GENOMIC DNA]</scope>
    <source>
        <strain evidence="1 2">DSM 16077</strain>
    </source>
</reference>
<protein>
    <recommendedName>
        <fullName evidence="3">DUF2948 domain-containing protein</fullName>
    </recommendedName>
</protein>
<sequence length="146" mass="15963">MKRAVAPLRLTALDVTDLEAISAALQDAVAQLGDFEFSSRQRNFTIAFNRFRWEAGGRKQRVRCGLQFGHVRAARSHNLRKGADEAVVNLLSISFVPGEAPSGEVVLVFSGGGEMRLDVECLDAAMIDISAPWPATRRPEHELDGS</sequence>
<keyword evidence="2" id="KW-1185">Reference proteome</keyword>
<dbReference type="STRING" id="144026.SAMN04488568_12049"/>
<dbReference type="EMBL" id="FNHG01000020">
    <property type="protein sequence ID" value="SDM74551.1"/>
    <property type="molecule type" value="Genomic_DNA"/>
</dbReference>
<organism evidence="1 2">
    <name type="scientific">Maricaulis salignorans</name>
    <dbReference type="NCBI Taxonomy" id="144026"/>
    <lineage>
        <taxon>Bacteria</taxon>
        <taxon>Pseudomonadati</taxon>
        <taxon>Pseudomonadota</taxon>
        <taxon>Alphaproteobacteria</taxon>
        <taxon>Maricaulales</taxon>
        <taxon>Maricaulaceae</taxon>
        <taxon>Maricaulis</taxon>
    </lineage>
</organism>
<dbReference type="Proteomes" id="UP000199759">
    <property type="component" value="Unassembled WGS sequence"/>
</dbReference>